<reference evidence="3" key="1">
    <citation type="journal article" date="2020" name="Fungal Divers.">
        <title>Resolving the Mortierellaceae phylogeny through synthesis of multi-gene phylogenetics and phylogenomics.</title>
        <authorList>
            <person name="Vandepol N."/>
            <person name="Liber J."/>
            <person name="Desiro A."/>
            <person name="Na H."/>
            <person name="Kennedy M."/>
            <person name="Barry K."/>
            <person name="Grigoriev I.V."/>
            <person name="Miller A.N."/>
            <person name="O'Donnell K."/>
            <person name="Stajich J.E."/>
            <person name="Bonito G."/>
        </authorList>
    </citation>
    <scope>NUCLEOTIDE SEQUENCE</scope>
    <source>
        <strain evidence="3">REB-010B</strain>
    </source>
</reference>
<name>A0A9P6UZ09_9FUNG</name>
<sequence length="247" mass="27874">MSSSQPSQEHAHGYESGAGGPVGQAQFWDDFWNTIYQFTHPFSSTFFDSLFSDDSDRIAASTASQSPPHSERPSAGSSADEKQYFGDKNSFEKFWHDLQRGQFHHEGDPTTPLEHIQAAWSDFKSASTGFISSIDWQQNWIQMILAMHFIIFVIIILVRNRPSALTGMLFCTTALSEPLNGIASRHWQRFSDDNYFDQHGVFASLVWAAPLLGNAILAVMLLLRATVQMLVKVKKAQLQESKRKKQK</sequence>
<evidence type="ECO:0000313" key="4">
    <source>
        <dbReference type="Proteomes" id="UP000738325"/>
    </source>
</evidence>
<keyword evidence="2" id="KW-0812">Transmembrane</keyword>
<accession>A0A9P6UZ09</accession>
<dbReference type="OrthoDB" id="411535at2759"/>
<evidence type="ECO:0000256" key="2">
    <source>
        <dbReference type="SAM" id="Phobius"/>
    </source>
</evidence>
<gene>
    <name evidence="3" type="ORF">BGZ99_004459</name>
</gene>
<dbReference type="EMBL" id="JAAAIP010000028">
    <property type="protein sequence ID" value="KAG0328795.1"/>
    <property type="molecule type" value="Genomic_DNA"/>
</dbReference>
<proteinExistence type="predicted"/>
<evidence type="ECO:0008006" key="5">
    <source>
        <dbReference type="Google" id="ProtNLM"/>
    </source>
</evidence>
<evidence type="ECO:0000256" key="1">
    <source>
        <dbReference type="SAM" id="MobiDB-lite"/>
    </source>
</evidence>
<dbReference type="Pfam" id="PF14770">
    <property type="entry name" value="TMEM18"/>
    <property type="match status" value="1"/>
</dbReference>
<feature type="region of interest" description="Disordered" evidence="1">
    <location>
        <begin position="1"/>
        <end position="20"/>
    </location>
</feature>
<dbReference type="AlphaFoldDB" id="A0A9P6UZ09"/>
<dbReference type="Proteomes" id="UP000738325">
    <property type="component" value="Unassembled WGS sequence"/>
</dbReference>
<evidence type="ECO:0000313" key="3">
    <source>
        <dbReference type="EMBL" id="KAG0328795.1"/>
    </source>
</evidence>
<keyword evidence="2" id="KW-1133">Transmembrane helix</keyword>
<keyword evidence="2" id="KW-0472">Membrane</keyword>
<protein>
    <recommendedName>
        <fullName evidence="5">Transmembrane protein 18</fullName>
    </recommendedName>
</protein>
<keyword evidence="4" id="KW-1185">Reference proteome</keyword>
<feature type="region of interest" description="Disordered" evidence="1">
    <location>
        <begin position="59"/>
        <end position="82"/>
    </location>
</feature>
<feature type="transmembrane region" description="Helical" evidence="2">
    <location>
        <begin position="140"/>
        <end position="158"/>
    </location>
</feature>
<comment type="caution">
    <text evidence="3">The sequence shown here is derived from an EMBL/GenBank/DDBJ whole genome shotgun (WGS) entry which is preliminary data.</text>
</comment>
<feature type="transmembrane region" description="Helical" evidence="2">
    <location>
        <begin position="201"/>
        <end position="223"/>
    </location>
</feature>
<organism evidence="3 4">
    <name type="scientific">Dissophora globulifera</name>
    <dbReference type="NCBI Taxonomy" id="979702"/>
    <lineage>
        <taxon>Eukaryota</taxon>
        <taxon>Fungi</taxon>
        <taxon>Fungi incertae sedis</taxon>
        <taxon>Mucoromycota</taxon>
        <taxon>Mortierellomycotina</taxon>
        <taxon>Mortierellomycetes</taxon>
        <taxon>Mortierellales</taxon>
        <taxon>Mortierellaceae</taxon>
        <taxon>Dissophora</taxon>
    </lineage>
</organism>
<dbReference type="InterPro" id="IPR026721">
    <property type="entry name" value="TMEM18"/>
</dbReference>